<dbReference type="Proteomes" id="UP000027222">
    <property type="component" value="Unassembled WGS sequence"/>
</dbReference>
<evidence type="ECO:0000256" key="5">
    <source>
        <dbReference type="ARBA" id="ARBA00022801"/>
    </source>
</evidence>
<dbReference type="EC" id="3.2.1.-" evidence="10"/>
<organism evidence="11 12">
    <name type="scientific">Galerina marginata (strain CBS 339.88)</name>
    <dbReference type="NCBI Taxonomy" id="685588"/>
    <lineage>
        <taxon>Eukaryota</taxon>
        <taxon>Fungi</taxon>
        <taxon>Dikarya</taxon>
        <taxon>Basidiomycota</taxon>
        <taxon>Agaricomycotina</taxon>
        <taxon>Agaricomycetes</taxon>
        <taxon>Agaricomycetidae</taxon>
        <taxon>Agaricales</taxon>
        <taxon>Agaricineae</taxon>
        <taxon>Strophariaceae</taxon>
        <taxon>Galerina</taxon>
    </lineage>
</organism>
<dbReference type="GO" id="GO:0004571">
    <property type="term" value="F:mannosyl-oligosaccharide 1,2-alpha-mannosidase activity"/>
    <property type="evidence" value="ECO:0007669"/>
    <property type="project" value="UniProtKB-EC"/>
</dbReference>
<dbReference type="OrthoDB" id="8118055at2759"/>
<comment type="cofactor">
    <cofactor evidence="1">
        <name>Ca(2+)</name>
        <dbReference type="ChEBI" id="CHEBI:29108"/>
    </cofactor>
</comment>
<accession>A0A067U3F6</accession>
<dbReference type="STRING" id="685588.A0A067U3F6"/>
<evidence type="ECO:0000256" key="4">
    <source>
        <dbReference type="ARBA" id="ARBA00022723"/>
    </source>
</evidence>
<dbReference type="GO" id="GO:0036503">
    <property type="term" value="P:ERAD pathway"/>
    <property type="evidence" value="ECO:0007669"/>
    <property type="project" value="UniProtKB-ARBA"/>
</dbReference>
<evidence type="ECO:0000256" key="7">
    <source>
        <dbReference type="ARBA" id="ARBA00023157"/>
    </source>
</evidence>
<dbReference type="GO" id="GO:0005783">
    <property type="term" value="C:endoplasmic reticulum"/>
    <property type="evidence" value="ECO:0007669"/>
    <property type="project" value="TreeGrafter"/>
</dbReference>
<comment type="catalytic activity">
    <reaction evidence="9">
        <text>N(4)-(alpha-D-Man-(1-&gt;2)-alpha-D-Man-(1-&gt;2)-alpha-D-Man-(1-&gt;3)-[alpha-D-Man-(1-&gt;2)-alpha-D-Man-(1-&gt;3)-[alpha-D-Man-(1-&gt;2)-alpha-D-Man-(1-&gt;6)]-alpha-D-Man-(1-&gt;6)]-beta-D-Man-(1-&gt;4)-beta-D-GlcNAc-(1-&gt;4)-beta-D-GlcNAc)-L-asparaginyl-[protein] (N-glucan mannose isomer 9A1,2,3B1,2,3) + 4 H2O = N(4)-(alpha-D-Man-(1-&gt;3)-[alpha-D-Man-(1-&gt;3)-[alpha-D-Man-(1-&gt;6)]-alpha-D-Man-(1-&gt;6)]-beta-D-Man-(1-&gt;4)-beta-D-GlcNAc-(1-&gt;4)-beta-D-GlcNAc)-L-asparaginyl-[protein] (N-glucan mannose isomer 5A1,2) + 4 beta-D-mannose</text>
        <dbReference type="Rhea" id="RHEA:56008"/>
        <dbReference type="Rhea" id="RHEA-COMP:14356"/>
        <dbReference type="Rhea" id="RHEA-COMP:14367"/>
        <dbReference type="ChEBI" id="CHEBI:15377"/>
        <dbReference type="ChEBI" id="CHEBI:28563"/>
        <dbReference type="ChEBI" id="CHEBI:59087"/>
        <dbReference type="ChEBI" id="CHEBI:139493"/>
        <dbReference type="EC" id="3.2.1.113"/>
    </reaction>
</comment>
<dbReference type="InterPro" id="IPR036026">
    <property type="entry name" value="Seven-hairpin_glycosidases"/>
</dbReference>
<protein>
    <recommendedName>
        <fullName evidence="10">alpha-1,2-Mannosidase</fullName>
        <ecNumber evidence="10">3.2.1.-</ecNumber>
    </recommendedName>
</protein>
<keyword evidence="10" id="KW-0326">Glycosidase</keyword>
<dbReference type="InterPro" id="IPR001382">
    <property type="entry name" value="Glyco_hydro_47"/>
</dbReference>
<dbReference type="Pfam" id="PF01532">
    <property type="entry name" value="Glyco_hydro_47"/>
    <property type="match status" value="1"/>
</dbReference>
<evidence type="ECO:0000256" key="6">
    <source>
        <dbReference type="ARBA" id="ARBA00022837"/>
    </source>
</evidence>
<name>A0A067U3F6_GALM3</name>
<dbReference type="InterPro" id="IPR050749">
    <property type="entry name" value="Glycosyl_Hydrolase_47"/>
</dbReference>
<dbReference type="HOGENOM" id="CLU_1562966_0_0_1"/>
<dbReference type="GO" id="GO:0005975">
    <property type="term" value="P:carbohydrate metabolic process"/>
    <property type="evidence" value="ECO:0007669"/>
    <property type="project" value="InterPro"/>
</dbReference>
<sequence length="171" mass="19558">MGLKDEYSLAREWVAGELSFERDDSFSTFEVHNHPRPCALLSAYHLSDHDPIYLQEATELADRMLPAFDTPSGLPLPVINLAERKGYHTKDFPDLSSIAEVATLQLEFRYLSQLTGREEYWCAVEKVMEVVKRARLPHGLASIFIRIEDGQFDTSVIRLGSRGDSFYEYLL</sequence>
<keyword evidence="6" id="KW-0106">Calcium</keyword>
<evidence type="ECO:0000256" key="3">
    <source>
        <dbReference type="ARBA" id="ARBA00007658"/>
    </source>
</evidence>
<evidence type="ECO:0000256" key="1">
    <source>
        <dbReference type="ARBA" id="ARBA00001913"/>
    </source>
</evidence>
<keyword evidence="7" id="KW-1015">Disulfide bond</keyword>
<dbReference type="GO" id="GO:0016020">
    <property type="term" value="C:membrane"/>
    <property type="evidence" value="ECO:0007669"/>
    <property type="project" value="InterPro"/>
</dbReference>
<evidence type="ECO:0000256" key="2">
    <source>
        <dbReference type="ARBA" id="ARBA00004922"/>
    </source>
</evidence>
<comment type="pathway">
    <text evidence="2">Protein modification; protein glycosylation.</text>
</comment>
<evidence type="ECO:0000256" key="8">
    <source>
        <dbReference type="ARBA" id="ARBA00047669"/>
    </source>
</evidence>
<dbReference type="Gene3D" id="1.50.10.10">
    <property type="match status" value="1"/>
</dbReference>
<evidence type="ECO:0000313" key="11">
    <source>
        <dbReference type="EMBL" id="KDR85933.1"/>
    </source>
</evidence>
<dbReference type="PRINTS" id="PR00747">
    <property type="entry name" value="GLYHDRLASE47"/>
</dbReference>
<dbReference type="PANTHER" id="PTHR11742:SF55">
    <property type="entry name" value="ENDOPLASMIC RETICULUM MANNOSYL-OLIGOSACCHARIDE 1,2-ALPHA-MANNOSIDASE"/>
    <property type="match status" value="1"/>
</dbReference>
<keyword evidence="5 10" id="KW-0378">Hydrolase</keyword>
<proteinExistence type="inferred from homology"/>
<evidence type="ECO:0000313" key="12">
    <source>
        <dbReference type="Proteomes" id="UP000027222"/>
    </source>
</evidence>
<gene>
    <name evidence="11" type="ORF">GALMADRAFT_235110</name>
</gene>
<dbReference type="GO" id="GO:0005509">
    <property type="term" value="F:calcium ion binding"/>
    <property type="evidence" value="ECO:0007669"/>
    <property type="project" value="InterPro"/>
</dbReference>
<dbReference type="PANTHER" id="PTHR11742">
    <property type="entry name" value="MANNOSYL-OLIGOSACCHARIDE ALPHA-1,2-MANNOSIDASE-RELATED"/>
    <property type="match status" value="1"/>
</dbReference>
<dbReference type="EMBL" id="KL142367">
    <property type="protein sequence ID" value="KDR85933.1"/>
    <property type="molecule type" value="Genomic_DNA"/>
</dbReference>
<comment type="catalytic activity">
    <reaction evidence="8">
        <text>N(4)-(alpha-D-Man-(1-&gt;2)-alpha-D-Man-(1-&gt;2)-alpha-D-Man-(1-&gt;3)-[alpha-D-Man-(1-&gt;3)-[alpha-D-Man-(1-&gt;2)-alpha-D-Man-(1-&gt;6)]-alpha-D-Man-(1-&gt;6)]-beta-D-Man-(1-&gt;4)-beta-D-GlcNAc-(1-&gt;4)-beta-D-GlcNAc)-L-asparaginyl-[protein] (N-glucan mannose isomer 8A1,2,3B1,3) + 3 H2O = N(4)-(alpha-D-Man-(1-&gt;3)-[alpha-D-Man-(1-&gt;3)-[alpha-D-Man-(1-&gt;6)]-alpha-D-Man-(1-&gt;6)]-beta-D-Man-(1-&gt;4)-beta-D-GlcNAc-(1-&gt;4)-beta-D-GlcNAc)-L-asparaginyl-[protein] (N-glucan mannose isomer 5A1,2) + 3 beta-D-mannose</text>
        <dbReference type="Rhea" id="RHEA:56028"/>
        <dbReference type="Rhea" id="RHEA-COMP:14358"/>
        <dbReference type="Rhea" id="RHEA-COMP:14367"/>
        <dbReference type="ChEBI" id="CHEBI:15377"/>
        <dbReference type="ChEBI" id="CHEBI:28563"/>
        <dbReference type="ChEBI" id="CHEBI:59087"/>
        <dbReference type="ChEBI" id="CHEBI:60628"/>
        <dbReference type="EC" id="3.2.1.113"/>
    </reaction>
</comment>
<evidence type="ECO:0000256" key="9">
    <source>
        <dbReference type="ARBA" id="ARBA00048605"/>
    </source>
</evidence>
<keyword evidence="4" id="KW-0479">Metal-binding</keyword>
<reference evidence="12" key="1">
    <citation type="journal article" date="2014" name="Proc. Natl. Acad. Sci. U.S.A.">
        <title>Extensive sampling of basidiomycete genomes demonstrates inadequacy of the white-rot/brown-rot paradigm for wood decay fungi.</title>
        <authorList>
            <person name="Riley R."/>
            <person name="Salamov A.A."/>
            <person name="Brown D.W."/>
            <person name="Nagy L.G."/>
            <person name="Floudas D."/>
            <person name="Held B.W."/>
            <person name="Levasseur A."/>
            <person name="Lombard V."/>
            <person name="Morin E."/>
            <person name="Otillar R."/>
            <person name="Lindquist E.A."/>
            <person name="Sun H."/>
            <person name="LaButti K.M."/>
            <person name="Schmutz J."/>
            <person name="Jabbour D."/>
            <person name="Luo H."/>
            <person name="Baker S.E."/>
            <person name="Pisabarro A.G."/>
            <person name="Walton J.D."/>
            <person name="Blanchette R.A."/>
            <person name="Henrissat B."/>
            <person name="Martin F."/>
            <person name="Cullen D."/>
            <person name="Hibbett D.S."/>
            <person name="Grigoriev I.V."/>
        </authorList>
    </citation>
    <scope>NUCLEOTIDE SEQUENCE [LARGE SCALE GENOMIC DNA]</scope>
    <source>
        <strain evidence="12">CBS 339.88</strain>
    </source>
</reference>
<dbReference type="AlphaFoldDB" id="A0A067U3F6"/>
<evidence type="ECO:0000256" key="10">
    <source>
        <dbReference type="RuleBase" id="RU361193"/>
    </source>
</evidence>
<comment type="similarity">
    <text evidence="3 10">Belongs to the glycosyl hydrolase 47 family.</text>
</comment>
<keyword evidence="12" id="KW-1185">Reference proteome</keyword>
<dbReference type="InterPro" id="IPR012341">
    <property type="entry name" value="6hp_glycosidase-like_sf"/>
</dbReference>
<dbReference type="SUPFAM" id="SSF48225">
    <property type="entry name" value="Seven-hairpin glycosidases"/>
    <property type="match status" value="1"/>
</dbReference>